<protein>
    <submittedName>
        <fullName evidence="1">Uncharacterized protein</fullName>
    </submittedName>
</protein>
<name>A0A377I0G9_HAEPH</name>
<dbReference type="EMBL" id="UGHH01000002">
    <property type="protein sequence ID" value="STO63945.1"/>
    <property type="molecule type" value="Genomic_DNA"/>
</dbReference>
<dbReference type="AlphaFoldDB" id="A0A377I0G9"/>
<proteinExistence type="predicted"/>
<evidence type="ECO:0000313" key="1">
    <source>
        <dbReference type="EMBL" id="STO63945.1"/>
    </source>
</evidence>
<reference evidence="1 2" key="1">
    <citation type="submission" date="2018-06" db="EMBL/GenBank/DDBJ databases">
        <authorList>
            <consortium name="Pathogen Informatics"/>
            <person name="Doyle S."/>
        </authorList>
    </citation>
    <scope>NUCLEOTIDE SEQUENCE [LARGE SCALE GENOMIC DNA]</scope>
    <source>
        <strain evidence="1 2">NCTC10794</strain>
    </source>
</reference>
<gene>
    <name evidence="1" type="ORF">NCTC10794_01000</name>
</gene>
<dbReference type="Proteomes" id="UP000254867">
    <property type="component" value="Unassembled WGS sequence"/>
</dbReference>
<sequence length="29" mass="3397">MFYFNNLLIKLNTGLFYLSEELGNISQTI</sequence>
<accession>A0A377I0G9</accession>
<evidence type="ECO:0000313" key="2">
    <source>
        <dbReference type="Proteomes" id="UP000254867"/>
    </source>
</evidence>
<organism evidence="1 2">
    <name type="scientific">Haemophilus parahaemolyticus</name>
    <dbReference type="NCBI Taxonomy" id="735"/>
    <lineage>
        <taxon>Bacteria</taxon>
        <taxon>Pseudomonadati</taxon>
        <taxon>Pseudomonadota</taxon>
        <taxon>Gammaproteobacteria</taxon>
        <taxon>Pasteurellales</taxon>
        <taxon>Pasteurellaceae</taxon>
        <taxon>Haemophilus</taxon>
    </lineage>
</organism>